<evidence type="ECO:0000256" key="10">
    <source>
        <dbReference type="ARBA" id="ARBA00023157"/>
    </source>
</evidence>
<keyword evidence="6 14" id="KW-0812">Transmembrane</keyword>
<feature type="transmembrane region" description="Helical" evidence="14">
    <location>
        <begin position="52"/>
        <end position="74"/>
    </location>
</feature>
<gene>
    <name evidence="17" type="ORF">MFLAVUS_006752</name>
</gene>
<dbReference type="InterPro" id="IPR002109">
    <property type="entry name" value="Glutaredoxin"/>
</dbReference>
<comment type="similarity">
    <text evidence="3 14">Belongs to the glycosyltransferase 22 family.</text>
</comment>
<evidence type="ECO:0000313" key="18">
    <source>
        <dbReference type="Proteomes" id="UP001473302"/>
    </source>
</evidence>
<comment type="function">
    <text evidence="12">Mannosyltransferase that operates in the biosynthetic pathway of dolichol-linked oligosaccharides, the glycan precursors employed in protein asparagine (N)-glycosylation. The assembly of dolichol-linked oligosaccharides begins on the cytosolic side of the endoplasmic reticulum membrane and finishes in its lumen. The sequential addition of sugars to dolichol pyrophosphate produces dolichol-linked oligosaccharides containing fourteen sugars, including two GlcNAcs, nine mannoses and three glucoses. Once assembled, the oligosaccharide is transferred from the lipid to nascent proteins by oligosaccharyltransferases. In the lumen of the endoplasmic reticulum, adds the eighth mannose residue in an alpha-1,6 linkage onto Man(7)GlcNAc(2)-PP-dolichol to produce Man(8)GlcNAc(2)-PP-dolichol.</text>
</comment>
<evidence type="ECO:0000256" key="9">
    <source>
        <dbReference type="ARBA" id="ARBA00023136"/>
    </source>
</evidence>
<keyword evidence="15" id="KW-0732">Signal</keyword>
<feature type="signal peptide" evidence="15">
    <location>
        <begin position="1"/>
        <end position="16"/>
    </location>
</feature>
<dbReference type="Gene3D" id="3.40.30.10">
    <property type="entry name" value="Glutaredoxin"/>
    <property type="match status" value="1"/>
</dbReference>
<evidence type="ECO:0000256" key="8">
    <source>
        <dbReference type="ARBA" id="ARBA00022989"/>
    </source>
</evidence>
<dbReference type="InterPro" id="IPR014025">
    <property type="entry name" value="Glutaredoxin_subgr"/>
</dbReference>
<comment type="catalytic activity">
    <reaction evidence="13">
        <text>an alpha-D-Man-(1-&gt;2)-alpha-D-Man-(1-&gt;2)-alpha-D-Man-(1-&gt;3)-[alpha-D-Man-(1-&gt;2)-alpha-D-Man-(1-&gt;3)-alpha-D-Man-(1-&gt;6)]-beta-D-Man-(1-&gt;4)-beta-D-GlcNAc-(1-&gt;4)-alpha-D-GlcNAc-diphospho-di-trans,poly-cis-dolichol + a di-trans,poly-cis-dolichyl beta-D-mannosyl phosphate = an alpha-D-Man-(1-&gt;2)-alpha-D-Man-(1-&gt;2)-alpha-D-Man-(1-&gt;3)-[alpha-D-Man-(1-&gt;2)-alpha-D-Man-(1-&gt;3)-[alpha-D-Man-(1-&gt;6)]-alpha-D-Man-(1-&gt;6)]-beta-D-Man-(1-&gt;4)-beta-D-GlcNAc-(1-&gt;4)-alpha-D-GlcNAc-diphospho-di-trans,poly-cis-dolichol + a di-trans,poly-cis-dolichyl phosphate + H(+)</text>
        <dbReference type="Rhea" id="RHEA:29535"/>
        <dbReference type="Rhea" id="RHEA-COMP:19498"/>
        <dbReference type="Rhea" id="RHEA-COMP:19501"/>
        <dbReference type="Rhea" id="RHEA-COMP:19518"/>
        <dbReference type="Rhea" id="RHEA-COMP:19519"/>
        <dbReference type="ChEBI" id="CHEBI:15378"/>
        <dbReference type="ChEBI" id="CHEBI:57683"/>
        <dbReference type="ChEBI" id="CHEBI:58211"/>
        <dbReference type="ChEBI" id="CHEBI:132517"/>
        <dbReference type="ChEBI" id="CHEBI:132519"/>
        <dbReference type="EC" id="2.4.1.260"/>
    </reaction>
    <physiologicalReaction direction="left-to-right" evidence="13">
        <dbReference type="Rhea" id="RHEA:29536"/>
    </physiologicalReaction>
</comment>
<evidence type="ECO:0000256" key="1">
    <source>
        <dbReference type="ARBA" id="ARBA00004477"/>
    </source>
</evidence>
<evidence type="ECO:0000256" key="6">
    <source>
        <dbReference type="ARBA" id="ARBA00022692"/>
    </source>
</evidence>
<organism evidence="17 18">
    <name type="scientific">Mucor flavus</name>
    <dbReference type="NCBI Taxonomy" id="439312"/>
    <lineage>
        <taxon>Eukaryota</taxon>
        <taxon>Fungi</taxon>
        <taxon>Fungi incertae sedis</taxon>
        <taxon>Mucoromycota</taxon>
        <taxon>Mucoromycotina</taxon>
        <taxon>Mucoromycetes</taxon>
        <taxon>Mucorales</taxon>
        <taxon>Mucorineae</taxon>
        <taxon>Mucoraceae</taxon>
        <taxon>Mucor</taxon>
    </lineage>
</organism>
<feature type="chain" id="PRO_5045825828" description="Mannosyltransferase" evidence="15">
    <location>
        <begin position="17"/>
        <end position="589"/>
    </location>
</feature>
<dbReference type="PANTHER" id="PTHR22760:SF1">
    <property type="entry name" value="DOL-P-MAN:MAN(7)GLCNAC(2)-PP-DOL ALPHA-1,6-MANNOSYLTRANSFERASE"/>
    <property type="match status" value="1"/>
</dbReference>
<dbReference type="PRINTS" id="PR00160">
    <property type="entry name" value="GLUTAREDOXIN"/>
</dbReference>
<evidence type="ECO:0000259" key="16">
    <source>
        <dbReference type="Pfam" id="PF00462"/>
    </source>
</evidence>
<evidence type="ECO:0000256" key="12">
    <source>
        <dbReference type="ARBA" id="ARBA00044721"/>
    </source>
</evidence>
<dbReference type="PROSITE" id="PS00195">
    <property type="entry name" value="GLUTAREDOXIN_1"/>
    <property type="match status" value="1"/>
</dbReference>
<comment type="subcellular location">
    <subcellularLocation>
        <location evidence="1 14">Endoplasmic reticulum membrane</location>
        <topology evidence="1 14">Multi-pass membrane protein</topology>
    </subcellularLocation>
</comment>
<accession>A0ABP9Z2E1</accession>
<evidence type="ECO:0000256" key="15">
    <source>
        <dbReference type="SAM" id="SignalP"/>
    </source>
</evidence>
<feature type="domain" description="Glutaredoxin" evidence="16">
    <location>
        <begin position="503"/>
        <end position="561"/>
    </location>
</feature>
<keyword evidence="4 14" id="KW-0328">Glycosyltransferase</keyword>
<dbReference type="PANTHER" id="PTHR22760">
    <property type="entry name" value="GLYCOSYLTRANSFERASE"/>
    <property type="match status" value="1"/>
</dbReference>
<evidence type="ECO:0000256" key="14">
    <source>
        <dbReference type="RuleBase" id="RU363075"/>
    </source>
</evidence>
<dbReference type="InterPro" id="IPR011767">
    <property type="entry name" value="GLR_AS"/>
</dbReference>
<evidence type="ECO:0000256" key="5">
    <source>
        <dbReference type="ARBA" id="ARBA00022679"/>
    </source>
</evidence>
<dbReference type="EC" id="2.4.1.-" evidence="14"/>
<feature type="transmembrane region" description="Helical" evidence="14">
    <location>
        <begin position="334"/>
        <end position="358"/>
    </location>
</feature>
<dbReference type="Pfam" id="PF03901">
    <property type="entry name" value="Glyco_transf_22"/>
    <property type="match status" value="1"/>
</dbReference>
<dbReference type="EMBL" id="BAABUK010000016">
    <property type="protein sequence ID" value="GAA5813277.1"/>
    <property type="molecule type" value="Genomic_DNA"/>
</dbReference>
<feature type="transmembrane region" description="Helical" evidence="14">
    <location>
        <begin position="207"/>
        <end position="226"/>
    </location>
</feature>
<feature type="transmembrane region" description="Helical" evidence="14">
    <location>
        <begin position="110"/>
        <end position="129"/>
    </location>
</feature>
<dbReference type="CDD" id="cd03419">
    <property type="entry name" value="GRX_GRXh_1_2_like"/>
    <property type="match status" value="1"/>
</dbReference>
<dbReference type="Pfam" id="PF00462">
    <property type="entry name" value="Glutaredoxin"/>
    <property type="match status" value="1"/>
</dbReference>
<evidence type="ECO:0000256" key="3">
    <source>
        <dbReference type="ARBA" id="ARBA00007063"/>
    </source>
</evidence>
<protein>
    <recommendedName>
        <fullName evidence="14">Mannosyltransferase</fullName>
        <ecNumber evidence="14">2.4.1.-</ecNumber>
    </recommendedName>
</protein>
<evidence type="ECO:0000313" key="17">
    <source>
        <dbReference type="EMBL" id="GAA5813277.1"/>
    </source>
</evidence>
<proteinExistence type="inferred from homology"/>
<evidence type="ECO:0000256" key="4">
    <source>
        <dbReference type="ARBA" id="ARBA00022676"/>
    </source>
</evidence>
<sequence>MKLVLTCLFILVAIEAYLAPFTKVEESFNLQATYDILHSSFSNYDHIQFPGVVPRTFVGATLLSILSYAFIPFLDLLQQQVLVRILLGGCFVLSIGKFCSDGVGALFGKTTARITILLMLCQFHLVFWASRTLPNMFGLPWVELGLSHWLISLSRTSDGTYQLNWMIRYLTFAGIVFRFEIGILLVILVLTEIYYGRLSFIASIKQMVVTAIISLIITVPLDSFFWNQWIWPEGIVFYFNVILNKSSQWGTLPFYAYFLKFLPRLLLVSFPLSVLAYVIDSRVKRMLTPMLIYVAIFSCLPHKEWRFIVYTVPVFTVAAAASVTWFINRAGRSLFYKMVLVGVAVGYVISFMVSLSAFQMSRHNYPGGEALFTLHQIEKDNRVRVHLDTETAMTGASLFGQTNPNWVYSKNETHDSQQDFIDARYTHLITSTPEKFDTSLFEVIDQTYGIDKVELKTLEELIASIKQFDFSYLNVKLAPKLFTVKLIDPQKTWVQSTLRKYPVVLYSKTYCPYCKAAKQLISKYCDDIHVIEVDLEKDAREIQQVLYDLTGQYTFPNLFQNQLSLGGFDRLSELDRKGELNLSYVISLL</sequence>
<keyword evidence="9 14" id="KW-0472">Membrane</keyword>
<keyword evidence="11" id="KW-0676">Redox-active center</keyword>
<evidence type="ECO:0000256" key="7">
    <source>
        <dbReference type="ARBA" id="ARBA00022824"/>
    </source>
</evidence>
<keyword evidence="18" id="KW-1185">Reference proteome</keyword>
<dbReference type="SUPFAM" id="SSF52833">
    <property type="entry name" value="Thioredoxin-like"/>
    <property type="match status" value="1"/>
</dbReference>
<feature type="transmembrane region" description="Helical" evidence="14">
    <location>
        <begin position="166"/>
        <end position="195"/>
    </location>
</feature>
<evidence type="ECO:0000256" key="2">
    <source>
        <dbReference type="ARBA" id="ARBA00004922"/>
    </source>
</evidence>
<keyword evidence="7 14" id="KW-0256">Endoplasmic reticulum</keyword>
<feature type="transmembrane region" description="Helical" evidence="14">
    <location>
        <begin position="81"/>
        <end position="98"/>
    </location>
</feature>
<comment type="pathway">
    <text evidence="2">Protein modification; protein glycosylation.</text>
</comment>
<reference evidence="17 18" key="1">
    <citation type="submission" date="2024-04" db="EMBL/GenBank/DDBJ databases">
        <title>genome sequences of Mucor flavus KT1a and Helicostylum pulchrum KT1b strains isolated from the surface of a dry-aged beef.</title>
        <authorList>
            <person name="Toyotome T."/>
            <person name="Hosono M."/>
            <person name="Torimaru M."/>
            <person name="Fukuda K."/>
            <person name="Mikami N."/>
        </authorList>
    </citation>
    <scope>NUCLEOTIDE SEQUENCE [LARGE SCALE GENOMIC DNA]</scope>
    <source>
        <strain evidence="17 18">KT1a</strain>
    </source>
</reference>
<dbReference type="InterPro" id="IPR005599">
    <property type="entry name" value="GPI_mannosylTrfase"/>
</dbReference>
<keyword evidence="10" id="KW-1015">Disulfide bond</keyword>
<feature type="transmembrane region" description="Helical" evidence="14">
    <location>
        <begin position="307"/>
        <end position="327"/>
    </location>
</feature>
<keyword evidence="8 14" id="KW-1133">Transmembrane helix</keyword>
<dbReference type="InterPro" id="IPR036249">
    <property type="entry name" value="Thioredoxin-like_sf"/>
</dbReference>
<dbReference type="Proteomes" id="UP001473302">
    <property type="component" value="Unassembled WGS sequence"/>
</dbReference>
<evidence type="ECO:0000256" key="13">
    <source>
        <dbReference type="ARBA" id="ARBA00048899"/>
    </source>
</evidence>
<comment type="caution">
    <text evidence="17">The sequence shown here is derived from an EMBL/GenBank/DDBJ whole genome shotgun (WGS) entry which is preliminary data.</text>
</comment>
<evidence type="ECO:0000256" key="11">
    <source>
        <dbReference type="ARBA" id="ARBA00023284"/>
    </source>
</evidence>
<name>A0ABP9Z2E1_9FUNG</name>
<keyword evidence="5" id="KW-0808">Transferase</keyword>
<feature type="transmembrane region" description="Helical" evidence="14">
    <location>
        <begin position="254"/>
        <end position="279"/>
    </location>
</feature>
<dbReference type="PROSITE" id="PS51354">
    <property type="entry name" value="GLUTAREDOXIN_2"/>
    <property type="match status" value="1"/>
</dbReference>